<dbReference type="HOGENOM" id="CLU_1072706_0_0_7"/>
<reference evidence="3" key="1">
    <citation type="submission" date="2012-04" db="EMBL/GenBank/DDBJ databases">
        <title>Complete genome sequence of Helicobacter cetorum strain MIT 00-7128.</title>
        <authorList>
            <person name="Kersulyte D."/>
            <person name="Berg D.E."/>
        </authorList>
    </citation>
    <scope>NUCLEOTIDE SEQUENCE [LARGE SCALE GENOMIC DNA]</scope>
    <source>
        <strain evidence="3">MIT 00-7128</strain>
    </source>
</reference>
<dbReference type="EMBL" id="CP003479">
    <property type="protein sequence ID" value="AFI03843.1"/>
    <property type="molecule type" value="Genomic_DNA"/>
</dbReference>
<dbReference type="AlphaFoldDB" id="I0ELM4"/>
<evidence type="ECO:0000313" key="2">
    <source>
        <dbReference type="EMBL" id="AFI03843.1"/>
    </source>
</evidence>
<sequence length="263" mass="29550">MNTSRFIRNFLIFRDALNTPNFNNKELNELCLKSAIECEQISLQEQAQNLAKEQARAKIELDFLNTISALNAQKAQTLNTLIQCQSMLKSLKDNAMINRANAYVSLLQVKANGGTNIGPENFKNVLEVINQIGLDYQNSTVSASGNVEVDKTKKPQSELDKLLSKLSKELDKLNEQELDNQIQIFANELETIQGVPITLWGFSTLKNANEGFYYKDELLASGNTCLFESKDLGKAVITFKAHNEQESLEKRITLNVVSDKIKK</sequence>
<evidence type="ECO:0000256" key="1">
    <source>
        <dbReference type="SAM" id="Coils"/>
    </source>
</evidence>
<feature type="coiled-coil region" evidence="1">
    <location>
        <begin position="156"/>
        <end position="183"/>
    </location>
</feature>
<gene>
    <name evidence="2" type="ordered locus">HCW_02810</name>
</gene>
<dbReference type="RefSeq" id="WP_014660715.1">
    <property type="nucleotide sequence ID" value="NC_017737.1"/>
</dbReference>
<dbReference type="KEGG" id="hce:HCW_02810"/>
<name>I0ELM4_HELC0</name>
<dbReference type="STRING" id="182217.HCW_02810"/>
<evidence type="ECO:0000313" key="3">
    <source>
        <dbReference type="Proteomes" id="UP000005010"/>
    </source>
</evidence>
<dbReference type="Proteomes" id="UP000005010">
    <property type="component" value="Chromosome"/>
</dbReference>
<keyword evidence="1" id="KW-0175">Coiled coil</keyword>
<keyword evidence="3" id="KW-1185">Reference proteome</keyword>
<organism evidence="2 3">
    <name type="scientific">Helicobacter cetorum (strain ATCC BAA-429 / MIT 00-7128)</name>
    <dbReference type="NCBI Taxonomy" id="182217"/>
    <lineage>
        <taxon>Bacteria</taxon>
        <taxon>Pseudomonadati</taxon>
        <taxon>Campylobacterota</taxon>
        <taxon>Epsilonproteobacteria</taxon>
        <taxon>Campylobacterales</taxon>
        <taxon>Helicobacteraceae</taxon>
        <taxon>Helicobacter</taxon>
    </lineage>
</organism>
<protein>
    <submittedName>
        <fullName evidence="2">Uncharacterized protein</fullName>
    </submittedName>
</protein>
<dbReference type="PATRIC" id="fig|182217.3.peg.602"/>
<proteinExistence type="predicted"/>
<accession>I0ELM4</accession>